<dbReference type="EMBL" id="CP119078">
    <property type="protein sequence ID" value="WED44058.1"/>
    <property type="molecule type" value="Genomic_DNA"/>
</dbReference>
<keyword evidence="2" id="KW-1185">Reference proteome</keyword>
<sequence>MGKFKVSTFGKWEELRLTLVASLLKDKQITAVINESAIHTALLDPVNSAMVESAMIHVKKRSQETSPPAMRELTIESYHLSLTVMLEHLASALSISENLLAPYVEKFIQDAKASIPDIIDDMMKIGAVSVKAKAEGIEQLYGSDFKDKFKELAKQLPFEDEELINMARQKIEDLIRTKNFGANEKMVLEHFTYINEIAQQMSATADFKEQFKKETGKSMTDYKLEYKEKIKIVVTPFWKTTTEEQSTQPVAEIKLNQ</sequence>
<gene>
    <name evidence="1" type="ORF">PXX05_04530</name>
</gene>
<evidence type="ECO:0008006" key="3">
    <source>
        <dbReference type="Google" id="ProtNLM"/>
    </source>
</evidence>
<protein>
    <recommendedName>
        <fullName evidence="3">Substrate of the Dot/Icm secretion system</fullName>
    </recommendedName>
</protein>
<evidence type="ECO:0000313" key="1">
    <source>
        <dbReference type="EMBL" id="WED44058.1"/>
    </source>
</evidence>
<name>A0ABY8ATR2_9GAMM</name>
<evidence type="ECO:0000313" key="2">
    <source>
        <dbReference type="Proteomes" id="UP001222087"/>
    </source>
</evidence>
<dbReference type="RefSeq" id="WP_275089874.1">
    <property type="nucleotide sequence ID" value="NZ_CP119078.1"/>
</dbReference>
<proteinExistence type="predicted"/>
<dbReference type="Proteomes" id="UP001222087">
    <property type="component" value="Chromosome"/>
</dbReference>
<organism evidence="1 2">
    <name type="scientific">Legionella cardiaca</name>
    <dbReference type="NCBI Taxonomy" id="1071983"/>
    <lineage>
        <taxon>Bacteria</taxon>
        <taxon>Pseudomonadati</taxon>
        <taxon>Pseudomonadota</taxon>
        <taxon>Gammaproteobacteria</taxon>
        <taxon>Legionellales</taxon>
        <taxon>Legionellaceae</taxon>
        <taxon>Legionella</taxon>
    </lineage>
</organism>
<reference evidence="1 2" key="1">
    <citation type="submission" date="2023-02" db="EMBL/GenBank/DDBJ databases">
        <title>Genome Sequence of L. cardiaca H63T.</title>
        <authorList>
            <person name="Lopez A.E."/>
            <person name="Cianciotto N.P."/>
        </authorList>
    </citation>
    <scope>NUCLEOTIDE SEQUENCE [LARGE SCALE GENOMIC DNA]</scope>
    <source>
        <strain evidence="1 2">H63</strain>
    </source>
</reference>
<accession>A0ABY8ATR2</accession>